<dbReference type="Gene3D" id="2.60.40.690">
    <property type="entry name" value="Alpha-macroglobulin, receptor-binding domain"/>
    <property type="match status" value="1"/>
</dbReference>
<dbReference type="InterPro" id="IPR047565">
    <property type="entry name" value="Alpha-macroglob_thiol-ester_cl"/>
</dbReference>
<dbReference type="InterPro" id="IPR050473">
    <property type="entry name" value="A2M/Complement_sys"/>
</dbReference>
<evidence type="ECO:0000259" key="10">
    <source>
        <dbReference type="SMART" id="SM01360"/>
    </source>
</evidence>
<evidence type="ECO:0000259" key="9">
    <source>
        <dbReference type="SMART" id="SM01359"/>
    </source>
</evidence>
<evidence type="ECO:0000256" key="8">
    <source>
        <dbReference type="SAM" id="SignalP"/>
    </source>
</evidence>
<evidence type="ECO:0000256" key="6">
    <source>
        <dbReference type="ARBA" id="ARBA00023180"/>
    </source>
</evidence>
<feature type="region of interest" description="Disordered" evidence="7">
    <location>
        <begin position="1481"/>
        <end position="1504"/>
    </location>
</feature>
<dbReference type="FunFam" id="2.60.40.1930:FF:000001">
    <property type="entry name" value="CD109 isoform 3"/>
    <property type="match status" value="1"/>
</dbReference>
<dbReference type="EMBL" id="JAHHUM010000866">
    <property type="protein sequence ID" value="KAK5617048.1"/>
    <property type="molecule type" value="Genomic_DNA"/>
</dbReference>
<feature type="domain" description="Alpha-macroglobulin receptor-binding" evidence="11">
    <location>
        <begin position="1299"/>
        <end position="1387"/>
    </location>
</feature>
<keyword evidence="3 8" id="KW-0732">Signal</keyword>
<reference evidence="12 13" key="1">
    <citation type="submission" date="2021-06" db="EMBL/GenBank/DDBJ databases">
        <authorList>
            <person name="Palmer J.M."/>
        </authorList>
    </citation>
    <scope>NUCLEOTIDE SEQUENCE [LARGE SCALE GENOMIC DNA]</scope>
    <source>
        <strain evidence="12 13">MEX-2019</strain>
        <tissue evidence="12">Muscle</tissue>
    </source>
</reference>
<dbReference type="InterPro" id="IPR009048">
    <property type="entry name" value="A-macroglobulin_rcpt-bd"/>
</dbReference>
<dbReference type="Gene3D" id="2.20.130.20">
    <property type="match status" value="1"/>
</dbReference>
<evidence type="ECO:0000256" key="3">
    <source>
        <dbReference type="ARBA" id="ARBA00022729"/>
    </source>
</evidence>
<dbReference type="InterPro" id="IPR001599">
    <property type="entry name" value="Macroglobln_a2"/>
</dbReference>
<dbReference type="InterPro" id="IPR011626">
    <property type="entry name" value="Alpha-macroglobulin_TED"/>
</dbReference>
<feature type="domain" description="Alpha-2-macroglobulin" evidence="10">
    <location>
        <begin position="714"/>
        <end position="803"/>
    </location>
</feature>
<dbReference type="Proteomes" id="UP001311232">
    <property type="component" value="Unassembled WGS sequence"/>
</dbReference>
<dbReference type="InterPro" id="IPR013783">
    <property type="entry name" value="Ig-like_fold"/>
</dbReference>
<keyword evidence="5" id="KW-1015">Disulfide bond</keyword>
<dbReference type="SUPFAM" id="SSF81296">
    <property type="entry name" value="E set domains"/>
    <property type="match status" value="1"/>
</dbReference>
<dbReference type="InterPro" id="IPR019742">
    <property type="entry name" value="MacrogloblnA2_CS"/>
</dbReference>
<dbReference type="InterPro" id="IPR014756">
    <property type="entry name" value="Ig_E-set"/>
</dbReference>
<comment type="caution">
    <text evidence="12">The sequence shown here is derived from an EMBL/GenBank/DDBJ whole genome shotgun (WGS) entry which is preliminary data.</text>
</comment>
<dbReference type="Pfam" id="PF00207">
    <property type="entry name" value="A2M"/>
    <property type="match status" value="1"/>
</dbReference>
<dbReference type="Pfam" id="PF17791">
    <property type="entry name" value="MG3"/>
    <property type="match status" value="1"/>
</dbReference>
<dbReference type="SUPFAM" id="SSF49410">
    <property type="entry name" value="Alpha-macroglobulin receptor domain"/>
    <property type="match status" value="1"/>
</dbReference>
<evidence type="ECO:0000256" key="1">
    <source>
        <dbReference type="ARBA" id="ARBA00010952"/>
    </source>
</evidence>
<evidence type="ECO:0000256" key="2">
    <source>
        <dbReference type="ARBA" id="ARBA00022690"/>
    </source>
</evidence>
<keyword evidence="13" id="KW-1185">Reference proteome</keyword>
<dbReference type="SMART" id="SM01359">
    <property type="entry name" value="A2M_N_2"/>
    <property type="match status" value="1"/>
</dbReference>
<dbReference type="Pfam" id="PF07703">
    <property type="entry name" value="A2M_BRD"/>
    <property type="match status" value="1"/>
</dbReference>
<feature type="signal peptide" evidence="8">
    <location>
        <begin position="1"/>
        <end position="23"/>
    </location>
</feature>
<feature type="compositionally biased region" description="Basic and acidic residues" evidence="7">
    <location>
        <begin position="1400"/>
        <end position="1409"/>
    </location>
</feature>
<dbReference type="GO" id="GO:0004867">
    <property type="term" value="F:serine-type endopeptidase inhibitor activity"/>
    <property type="evidence" value="ECO:0007669"/>
    <property type="project" value="UniProtKB-KW"/>
</dbReference>
<feature type="region of interest" description="Disordered" evidence="7">
    <location>
        <begin position="1400"/>
        <end position="1465"/>
    </location>
</feature>
<keyword evidence="6" id="KW-0325">Glycoprotein</keyword>
<keyword evidence="4" id="KW-0722">Serine protease inhibitor</keyword>
<dbReference type="InterPro" id="IPR008930">
    <property type="entry name" value="Terpenoid_cyclase/PrenylTrfase"/>
</dbReference>
<evidence type="ECO:0000313" key="12">
    <source>
        <dbReference type="EMBL" id="KAK5617048.1"/>
    </source>
</evidence>
<dbReference type="Pfam" id="PF07678">
    <property type="entry name" value="TED_complement"/>
    <property type="match status" value="2"/>
</dbReference>
<feature type="compositionally biased region" description="Basic residues" evidence="7">
    <location>
        <begin position="1442"/>
        <end position="1465"/>
    </location>
</feature>
<evidence type="ECO:0000259" key="11">
    <source>
        <dbReference type="SMART" id="SM01361"/>
    </source>
</evidence>
<dbReference type="PROSITE" id="PS51257">
    <property type="entry name" value="PROKAR_LIPOPROTEIN"/>
    <property type="match status" value="1"/>
</dbReference>
<feature type="compositionally biased region" description="Basic residues" evidence="7">
    <location>
        <begin position="1424"/>
        <end position="1433"/>
    </location>
</feature>
<evidence type="ECO:0000313" key="13">
    <source>
        <dbReference type="Proteomes" id="UP001311232"/>
    </source>
</evidence>
<dbReference type="SUPFAM" id="SSF48239">
    <property type="entry name" value="Terpenoid cyclases/Protein prenyltransferases"/>
    <property type="match status" value="1"/>
</dbReference>
<dbReference type="Pfam" id="PF01835">
    <property type="entry name" value="MG2"/>
    <property type="match status" value="1"/>
</dbReference>
<dbReference type="Gene3D" id="2.60.40.1930">
    <property type="match status" value="2"/>
</dbReference>
<evidence type="ECO:0000256" key="5">
    <source>
        <dbReference type="ARBA" id="ARBA00023157"/>
    </source>
</evidence>
<proteinExistence type="inferred from homology"/>
<dbReference type="InterPro" id="IPR041555">
    <property type="entry name" value="MG3"/>
</dbReference>
<feature type="chain" id="PRO_5044024190" evidence="8">
    <location>
        <begin position="24"/>
        <end position="1504"/>
    </location>
</feature>
<dbReference type="InterPro" id="IPR011625">
    <property type="entry name" value="A2M_N_BRD"/>
</dbReference>
<dbReference type="Gene3D" id="1.50.10.20">
    <property type="match status" value="1"/>
</dbReference>
<dbReference type="Pfam" id="PF07677">
    <property type="entry name" value="A2M_recep"/>
    <property type="match status" value="1"/>
</dbReference>
<evidence type="ECO:0000256" key="7">
    <source>
        <dbReference type="SAM" id="MobiDB-lite"/>
    </source>
</evidence>
<evidence type="ECO:0000256" key="4">
    <source>
        <dbReference type="ARBA" id="ARBA00022900"/>
    </source>
</evidence>
<feature type="domain" description="Alpha-2-macroglobulin bait region" evidence="9">
    <location>
        <begin position="470"/>
        <end position="615"/>
    </location>
</feature>
<protein>
    <submittedName>
        <fullName evidence="12">Uncharacterized protein</fullName>
    </submittedName>
</protein>
<organism evidence="12 13">
    <name type="scientific">Crenichthys baileyi</name>
    <name type="common">White River springfish</name>
    <dbReference type="NCBI Taxonomy" id="28760"/>
    <lineage>
        <taxon>Eukaryota</taxon>
        <taxon>Metazoa</taxon>
        <taxon>Chordata</taxon>
        <taxon>Craniata</taxon>
        <taxon>Vertebrata</taxon>
        <taxon>Euteleostomi</taxon>
        <taxon>Actinopterygii</taxon>
        <taxon>Neopterygii</taxon>
        <taxon>Teleostei</taxon>
        <taxon>Neoteleostei</taxon>
        <taxon>Acanthomorphata</taxon>
        <taxon>Ovalentaria</taxon>
        <taxon>Atherinomorphae</taxon>
        <taxon>Cyprinodontiformes</taxon>
        <taxon>Goodeidae</taxon>
        <taxon>Crenichthys</taxon>
    </lineage>
</organism>
<dbReference type="Gene3D" id="2.60.40.1940">
    <property type="match status" value="1"/>
</dbReference>
<dbReference type="SMART" id="SM01360">
    <property type="entry name" value="A2M"/>
    <property type="match status" value="1"/>
</dbReference>
<comment type="similarity">
    <text evidence="1">Belongs to the protease inhibitor I39 (alpha-2-macroglobulin) family.</text>
</comment>
<gene>
    <name evidence="12" type="ORF">CRENBAI_016532</name>
</gene>
<accession>A0AAV9S6P9</accession>
<dbReference type="GO" id="GO:0007399">
    <property type="term" value="P:nervous system development"/>
    <property type="evidence" value="ECO:0007669"/>
    <property type="project" value="UniProtKB-ARBA"/>
</dbReference>
<dbReference type="InterPro" id="IPR002890">
    <property type="entry name" value="MG2"/>
</dbReference>
<dbReference type="InterPro" id="IPR036595">
    <property type="entry name" value="A-macroglobulin_rcpt-bd_sf"/>
</dbReference>
<dbReference type="GO" id="GO:0005615">
    <property type="term" value="C:extracellular space"/>
    <property type="evidence" value="ECO:0007669"/>
    <property type="project" value="InterPro"/>
</dbReference>
<dbReference type="PROSITE" id="PS00477">
    <property type="entry name" value="ALPHA_2_MACROGLOBULIN"/>
    <property type="match status" value="1"/>
</dbReference>
<dbReference type="PANTHER" id="PTHR11412:SF150">
    <property type="entry name" value="ALPHA-2-MACROGLOBULIN-RELATED"/>
    <property type="match status" value="1"/>
</dbReference>
<keyword evidence="2" id="KW-0646">Protease inhibitor</keyword>
<dbReference type="SMART" id="SM01419">
    <property type="entry name" value="Thiol-ester_cl"/>
    <property type="match status" value="1"/>
</dbReference>
<dbReference type="SMART" id="SM01361">
    <property type="entry name" value="A2M_recep"/>
    <property type="match status" value="1"/>
</dbReference>
<dbReference type="PANTHER" id="PTHR11412">
    <property type="entry name" value="MACROGLOBULIN / COMPLEMENT"/>
    <property type="match status" value="1"/>
</dbReference>
<sequence length="1504" mass="170481">MAKPGTQMWTLLALLFQVHLGQPSTCGGTSCPIHFVVSVPGILESGSKNSFCVSLSQPSSGVLVKVRLRGKDSQKILLKKGTSSGFHKCFQFSVPSVEVEEEQQFEVSVKGNDFYSKEIKRVLIKVFKPKTFIQTDKPIYNQGQTVQFRVVTLDTNLTPTIGYYNIILIKDPYNNKIAQWANQTAEGTILQLSYLLGDGAPEGFYRIVAQIGEQRVFHSFKVQKYGLPKFDLVVTIPKEISIGQDTFQVTVCAKYHYGKPVDGDITVRVCRPLKNQNSCTTALIHKDDFSLTSLCKTKQKQTCNKGCSTFTFKVSSFTRHDPKLLLDVLDVSATVVDKLTCVSHTQWERIKITYLIGRLFFEHVPKTYTQGKDLVGKVKAVDYLGKPVPHLTVYLFAGKKGSPCFMDTVKMDHSGIATFSLDTEKFRGEVYLFASSTKDLEYPGHKITYYDIGWFKVDKSCLGPHTCGFLKVLSFDKPLHCFKEEEITIEYSVEQHNQDFLDIVYLVLSRGHIVLQGNEHLHSSLRKFQGRFSFSLKMNPDFAPSIQIVAYTVLDCERVLAHSARFYTKDCFRNKVISKFSPSPALPGEDVRLCIKAQQNSVCGVSLIDLNVLARANAGDLDANQIYNFLPIKKSYPIPPELQDTPECVEVKPRSHAFAFTNQEKDDANTVFTSGPHNPERKALEGAHLPDPGRIPYTCYDDLLEPVHKLSTETWLFDLVKIGQHGKTCVSYTVPEVITTWNADIFCVSPHGFGLAHPVLLSVFRPFSLDFKLPYSMIRGERFKLKSVIYNYLSTSLRIKVTAAASSDYTLTPLSTDQNVFCLCGSEHKILHWTLTPKSLGNVMVSLNAKAVSSRTTCCNQDVSVPESGHSTVVTRSLKVKAKGHEIIQTHSWLLCPKGHYLSEKLDTRIPHNVIDGSLTAKVSVSGNFVSRSLKNLGDLLHMPYGCGEQNIALMAINTYILHYLQKTNQLCKETKKKGLNLLITGKLTAFVMVTFYKARSFIYIDPKITEEAQKWLECQQLNDGCFKVSGKLYNNKIRGDVPDQVTVSAYVTAAFLEINIPPHNPVVKRSLSCLKRNIYDHSNTYTTALLAYVFTLAGDQETRSKLLHHLDSVAIREGDLQYWCLTPKHKASSLCVEISSYVLLARLTGSVSERDLSCSSKIIRWLVTQQSYYGGFESSQDTAVAIKAMTLYSSMVKNRGSTSVTVTSPNDHLSFQVNEHNKLVYQELMLQNLKGKYWLKAEGTSCTAVQVALLYNVPASAVVCSFSVEVEVVIHNCCHERLVTLKLKSLYKGDRSVTNMVVLDIEIPSGFCPVPESLWNLRKGVLVNYVEYQKGHVFVYLKELHKDIAVFHELELIQEYEVQHLRQSTVAIYDYYCPSVQGLTEYCGKHCYSEKDSHTHKQHHQDYKGHHHVSHDHQSQHHHDYKGHHHISHDHQSQHHHDYKGHHHISHDHQSHHHHVSHRYQWRRHNPFRHFHRFKHGSRKNHRPHSHPKHHHDHYHGHH</sequence>
<name>A0AAV9S6P9_9TELE</name>
<dbReference type="Gene3D" id="2.60.40.10">
    <property type="entry name" value="Immunoglobulins"/>
    <property type="match status" value="1"/>
</dbReference>